<dbReference type="PANTHER" id="PTHR23419">
    <property type="entry name" value="DIVALENT CATION TOLERANCE CUTA-RELATED"/>
    <property type="match status" value="1"/>
</dbReference>
<protein>
    <submittedName>
        <fullName evidence="2">Periplasmic divalent cation tolerance protein CutA</fullName>
    </submittedName>
</protein>
<comment type="similarity">
    <text evidence="1">Belongs to the CutA family.</text>
</comment>
<dbReference type="HOGENOM" id="CLU_098807_2_2_5"/>
<dbReference type="EMBL" id="CP004372">
    <property type="protein sequence ID" value="AHM04269.1"/>
    <property type="molecule type" value="Genomic_DNA"/>
</dbReference>
<sequence>MDRTDATMIHVTTTCADIGQARQIARALLQPRLAACVTITPGVLSLFHWQGRIEEDSEVTLVAKTLPAHRAAVVAAIGQAHPYDLPVITWETVGTTPEAQAWCAAETGGVQASD</sequence>
<name>W8RST9_9RHOB</name>
<dbReference type="eggNOG" id="COG1324">
    <property type="taxonomic scope" value="Bacteria"/>
</dbReference>
<evidence type="ECO:0000256" key="1">
    <source>
        <dbReference type="ARBA" id="ARBA00010169"/>
    </source>
</evidence>
<dbReference type="RefSeq" id="WP_025312073.1">
    <property type="nucleotide sequence ID" value="NZ_CP004372.1"/>
</dbReference>
<dbReference type="AlphaFoldDB" id="W8RST9"/>
<dbReference type="Gene3D" id="3.30.70.120">
    <property type="match status" value="1"/>
</dbReference>
<dbReference type="SUPFAM" id="SSF54913">
    <property type="entry name" value="GlnB-like"/>
    <property type="match status" value="1"/>
</dbReference>
<evidence type="ECO:0000313" key="3">
    <source>
        <dbReference type="Proteomes" id="UP000019593"/>
    </source>
</evidence>
<gene>
    <name evidence="2" type="ORF">roselon_01910</name>
</gene>
<dbReference type="STRING" id="1294273.roselon_01910"/>
<dbReference type="InterPro" id="IPR015867">
    <property type="entry name" value="N-reg_PII/ATP_PRibTrfase_C"/>
</dbReference>
<reference evidence="2 3" key="1">
    <citation type="submission" date="2013-03" db="EMBL/GenBank/DDBJ databases">
        <authorList>
            <person name="Fiebig A."/>
            <person name="Goeker M."/>
            <person name="Klenk H.-P.P."/>
        </authorList>
    </citation>
    <scope>NUCLEOTIDE SEQUENCE [LARGE SCALE GENOMIC DNA]</scope>
    <source>
        <strain evidence="3">DSM 19469</strain>
    </source>
</reference>
<dbReference type="GO" id="GO:0005507">
    <property type="term" value="F:copper ion binding"/>
    <property type="evidence" value="ECO:0007669"/>
    <property type="project" value="TreeGrafter"/>
</dbReference>
<dbReference type="PANTHER" id="PTHR23419:SF8">
    <property type="entry name" value="FI09726P"/>
    <property type="match status" value="1"/>
</dbReference>
<proteinExistence type="inferred from homology"/>
<dbReference type="KEGG" id="red:roselon_01910"/>
<evidence type="ECO:0000313" key="2">
    <source>
        <dbReference type="EMBL" id="AHM04269.1"/>
    </source>
</evidence>
<dbReference type="Pfam" id="PF03091">
    <property type="entry name" value="CutA1"/>
    <property type="match status" value="1"/>
</dbReference>
<dbReference type="Proteomes" id="UP000019593">
    <property type="component" value="Chromosome"/>
</dbReference>
<dbReference type="InterPro" id="IPR011322">
    <property type="entry name" value="N-reg_PII-like_a/b"/>
</dbReference>
<dbReference type="GO" id="GO:0010038">
    <property type="term" value="P:response to metal ion"/>
    <property type="evidence" value="ECO:0007669"/>
    <property type="project" value="InterPro"/>
</dbReference>
<accession>W8RST9</accession>
<organism evidence="2 3">
    <name type="scientific">Roseicyclus elongatus DSM 19469</name>
    <dbReference type="NCBI Taxonomy" id="1294273"/>
    <lineage>
        <taxon>Bacteria</taxon>
        <taxon>Pseudomonadati</taxon>
        <taxon>Pseudomonadota</taxon>
        <taxon>Alphaproteobacteria</taxon>
        <taxon>Rhodobacterales</taxon>
        <taxon>Roseobacteraceae</taxon>
        <taxon>Roseicyclus</taxon>
    </lineage>
</organism>
<keyword evidence="3" id="KW-1185">Reference proteome</keyword>
<dbReference type="InterPro" id="IPR004323">
    <property type="entry name" value="Ion_tolerance_CutA"/>
</dbReference>